<keyword evidence="9" id="KW-0732">Signal</keyword>
<comment type="similarity">
    <text evidence="8">Belongs to the TonB-dependent receptor family.</text>
</comment>
<gene>
    <name evidence="12" type="ORF">GAN93_07250</name>
    <name evidence="13" type="ORF">KQP68_13460</name>
</gene>
<feature type="signal peptide" evidence="9">
    <location>
        <begin position="1"/>
        <end position="20"/>
    </location>
</feature>
<feature type="domain" description="TonB-dependent receptor plug" evidence="11">
    <location>
        <begin position="122"/>
        <end position="225"/>
    </location>
</feature>
<dbReference type="InterPro" id="IPR000531">
    <property type="entry name" value="Beta-barrel_TonB"/>
</dbReference>
<proteinExistence type="inferred from homology"/>
<dbReference type="SUPFAM" id="SSF49464">
    <property type="entry name" value="Carboxypeptidase regulatory domain-like"/>
    <property type="match status" value="1"/>
</dbReference>
<name>A0A412GMS6_BACT4</name>
<dbReference type="SUPFAM" id="SSF56935">
    <property type="entry name" value="Porins"/>
    <property type="match status" value="1"/>
</dbReference>
<dbReference type="GO" id="GO:0009279">
    <property type="term" value="C:cell outer membrane"/>
    <property type="evidence" value="ECO:0007669"/>
    <property type="project" value="UniProtKB-SubCell"/>
</dbReference>
<dbReference type="InterPro" id="IPR012910">
    <property type="entry name" value="Plug_dom"/>
</dbReference>
<reference evidence="13 15" key="2">
    <citation type="submission" date="2021-06" db="EMBL/GenBank/DDBJ databases">
        <title>Interrogation of the integrated mobile genetic elements in gut-associated Bacteroides with a consensus prediction approach.</title>
        <authorList>
            <person name="Campbell D.E."/>
            <person name="Leigh J.R."/>
            <person name="Kim T."/>
            <person name="England W."/>
            <person name="Whitaker R.J."/>
            <person name="Degnan P.H."/>
        </authorList>
    </citation>
    <scope>NUCLEOTIDE SEQUENCE [LARGE SCALE GENOMIC DNA]</scope>
    <source>
        <strain evidence="13 15">WAL8669</strain>
    </source>
</reference>
<dbReference type="GO" id="GO:0044718">
    <property type="term" value="P:siderophore transmembrane transport"/>
    <property type="evidence" value="ECO:0007669"/>
    <property type="project" value="TreeGrafter"/>
</dbReference>
<dbReference type="InterPro" id="IPR037066">
    <property type="entry name" value="Plug_dom_sf"/>
</dbReference>
<evidence type="ECO:0000256" key="6">
    <source>
        <dbReference type="ARBA" id="ARBA00023136"/>
    </source>
</evidence>
<keyword evidence="3" id="KW-1134">Transmembrane beta strand</keyword>
<evidence type="ECO:0000256" key="8">
    <source>
        <dbReference type="RuleBase" id="RU003357"/>
    </source>
</evidence>
<dbReference type="InterPro" id="IPR008969">
    <property type="entry name" value="CarboxyPept-like_regulatory"/>
</dbReference>
<protein>
    <submittedName>
        <fullName evidence="12">TonB-dependent receptor</fullName>
    </submittedName>
</protein>
<dbReference type="GO" id="GO:0015344">
    <property type="term" value="F:siderophore uptake transmembrane transporter activity"/>
    <property type="evidence" value="ECO:0007669"/>
    <property type="project" value="TreeGrafter"/>
</dbReference>
<dbReference type="PANTHER" id="PTHR30069">
    <property type="entry name" value="TONB-DEPENDENT OUTER MEMBRANE RECEPTOR"/>
    <property type="match status" value="1"/>
</dbReference>
<dbReference type="AlphaFoldDB" id="A0A412GMS6"/>
<keyword evidence="6 8" id="KW-0472">Membrane</keyword>
<dbReference type="Proteomes" id="UP000460317">
    <property type="component" value="Unassembled WGS sequence"/>
</dbReference>
<dbReference type="PANTHER" id="PTHR30069:SF57">
    <property type="entry name" value="TONB-DEPENDENT RECEPTOR"/>
    <property type="match status" value="1"/>
</dbReference>
<dbReference type="Pfam" id="PF13715">
    <property type="entry name" value="CarbopepD_reg_2"/>
    <property type="match status" value="1"/>
</dbReference>
<evidence type="ECO:0000313" key="13">
    <source>
        <dbReference type="EMBL" id="UYU64593.1"/>
    </source>
</evidence>
<dbReference type="EMBL" id="CP083680">
    <property type="protein sequence ID" value="UYU64593.1"/>
    <property type="molecule type" value="Genomic_DNA"/>
</dbReference>
<dbReference type="FunFam" id="2.170.130.10:FF:000016">
    <property type="entry name" value="Outer membrane receptor for ferrienterochelin and colicins"/>
    <property type="match status" value="1"/>
</dbReference>
<dbReference type="InterPro" id="IPR039426">
    <property type="entry name" value="TonB-dep_rcpt-like"/>
</dbReference>
<dbReference type="RefSeq" id="WP_048692719.1">
    <property type="nucleotide sequence ID" value="NZ_CP083680.1"/>
</dbReference>
<dbReference type="InterPro" id="IPR036942">
    <property type="entry name" value="Beta-barrel_TonB_sf"/>
</dbReference>
<keyword evidence="12" id="KW-0675">Receptor</keyword>
<sequence length="792" mass="88942">MKRLLSLLLFCNITISFLLAQPVHQVKGTVIDKSNRQPLEFINVMIVGLNKGGVTNAEGKFSIGQVPPGIYRLQASAIGYKTVTTPEYILSTRDLHIQIEMEENQTELEGVTVTASPFRRDIESPVSLRIIGLQEIEKSPGANRDISRIVQSYPGVTFSPIGYRNDLIVRGGSPSENRFYLDGVEIPNINHFSTQGASGGPVGILNADLIREVNFYTGAFPTDKGNALSSVLDFKLRDGDMERNSLKATLGASEVSLASNGHLGKKTSYLVSVRQSYLQFLFDMLGLPFLPTFTDAQFKLKTRFDARNELTVLGLGGIDKMKLNTKANNEDNEYILSYLPKIQQETFTLGAVYRHYAGAHVQSVVASHSYLNNRNTKYQQNDESDPDHLMLRLRSTEQNTQLRLENSSSFRNWKVTVGTSLDYSQYSNTTFQKVYTDHAQTFDYHTYLGIMRWGLFGTVNYTSIDERFTASLGLRADANNYSAAMKDLSDQLSPRLSLSYQLTEHWSLSGNAGLYYQLPPYTALGFKNNNGLYANKYALRYMQVSQGSVGLNWRKGDTFEVSVEGFYKDYDKIPLSVADGIPLTCKGNDYGVIGNELLTSTAQGRSYGAELLLKWLVAKKLNLASSFTLFKSEYRTDKESEYIASAWDNRFIFNLRGTYNLPRHWSVGMKVSCIGGAPYTPYNADKSSLVTAWNAQGKPYYDYTRYNEERLPAFTQVDIRIDKTFYLKRCMLGFYIDLQNIAGSKLKQADVLMSTGVIKNPDAPIAEQRYVMKSLKQESGTLLPTLGITFEY</sequence>
<dbReference type="EMBL" id="WCSB01000005">
    <property type="protein sequence ID" value="KAB4453521.1"/>
    <property type="molecule type" value="Genomic_DNA"/>
</dbReference>
<keyword evidence="4" id="KW-0812">Transmembrane</keyword>
<dbReference type="Gene3D" id="2.40.170.20">
    <property type="entry name" value="TonB-dependent receptor, beta-barrel domain"/>
    <property type="match status" value="1"/>
</dbReference>
<dbReference type="Pfam" id="PF07715">
    <property type="entry name" value="Plug"/>
    <property type="match status" value="1"/>
</dbReference>
<keyword evidence="5 8" id="KW-0798">TonB box</keyword>
<evidence type="ECO:0000256" key="3">
    <source>
        <dbReference type="ARBA" id="ARBA00022452"/>
    </source>
</evidence>
<feature type="chain" id="PRO_5044397573" evidence="9">
    <location>
        <begin position="21"/>
        <end position="792"/>
    </location>
</feature>
<evidence type="ECO:0000259" key="10">
    <source>
        <dbReference type="Pfam" id="PF00593"/>
    </source>
</evidence>
<evidence type="ECO:0000256" key="7">
    <source>
        <dbReference type="ARBA" id="ARBA00023237"/>
    </source>
</evidence>
<evidence type="ECO:0000313" key="15">
    <source>
        <dbReference type="Proteomes" id="UP001156218"/>
    </source>
</evidence>
<organism evidence="12 14">
    <name type="scientific">Bacteroides thetaiotaomicron</name>
    <dbReference type="NCBI Taxonomy" id="818"/>
    <lineage>
        <taxon>Bacteria</taxon>
        <taxon>Pseudomonadati</taxon>
        <taxon>Bacteroidota</taxon>
        <taxon>Bacteroidia</taxon>
        <taxon>Bacteroidales</taxon>
        <taxon>Bacteroidaceae</taxon>
        <taxon>Bacteroides</taxon>
    </lineage>
</organism>
<reference evidence="12 14" key="1">
    <citation type="journal article" date="2019" name="Nat. Med.">
        <title>A library of human gut bacterial isolates paired with longitudinal multiomics data enables mechanistic microbiome research.</title>
        <authorList>
            <person name="Poyet M."/>
            <person name="Groussin M."/>
            <person name="Gibbons S.M."/>
            <person name="Avila-Pacheco J."/>
            <person name="Jiang X."/>
            <person name="Kearney S.M."/>
            <person name="Perrotta A.R."/>
            <person name="Berdy B."/>
            <person name="Zhao S."/>
            <person name="Lieberman T.D."/>
            <person name="Swanson P.K."/>
            <person name="Smith M."/>
            <person name="Roesemann S."/>
            <person name="Alexander J.E."/>
            <person name="Rich S.A."/>
            <person name="Livny J."/>
            <person name="Vlamakis H."/>
            <person name="Clish C."/>
            <person name="Bullock K."/>
            <person name="Deik A."/>
            <person name="Scott J."/>
            <person name="Pierce K.A."/>
            <person name="Xavier R.J."/>
            <person name="Alm E.J."/>
        </authorList>
    </citation>
    <scope>NUCLEOTIDE SEQUENCE [LARGE SCALE GENOMIC DNA]</scope>
    <source>
        <strain evidence="12 14">BIOML-A165</strain>
    </source>
</reference>
<keyword evidence="7" id="KW-0998">Cell outer membrane</keyword>
<evidence type="ECO:0000256" key="2">
    <source>
        <dbReference type="ARBA" id="ARBA00022448"/>
    </source>
</evidence>
<dbReference type="Gene3D" id="2.60.40.1120">
    <property type="entry name" value="Carboxypeptidase-like, regulatory domain"/>
    <property type="match status" value="1"/>
</dbReference>
<evidence type="ECO:0000313" key="12">
    <source>
        <dbReference type="EMBL" id="KAB4453521.1"/>
    </source>
</evidence>
<feature type="domain" description="TonB-dependent receptor-like beta-barrel" evidence="10">
    <location>
        <begin position="327"/>
        <end position="725"/>
    </location>
</feature>
<dbReference type="Gene3D" id="2.170.130.10">
    <property type="entry name" value="TonB-dependent receptor, plug domain"/>
    <property type="match status" value="1"/>
</dbReference>
<comment type="subcellular location">
    <subcellularLocation>
        <location evidence="1">Cell outer membrane</location>
        <topology evidence="1">Multi-pass membrane protein</topology>
    </subcellularLocation>
</comment>
<accession>A0A412GMS6</accession>
<dbReference type="Pfam" id="PF00593">
    <property type="entry name" value="TonB_dep_Rec_b-barrel"/>
    <property type="match status" value="1"/>
</dbReference>
<dbReference type="Proteomes" id="UP001156218">
    <property type="component" value="Chromosome"/>
</dbReference>
<evidence type="ECO:0000256" key="9">
    <source>
        <dbReference type="SAM" id="SignalP"/>
    </source>
</evidence>
<evidence type="ECO:0000256" key="5">
    <source>
        <dbReference type="ARBA" id="ARBA00023077"/>
    </source>
</evidence>
<evidence type="ECO:0000256" key="1">
    <source>
        <dbReference type="ARBA" id="ARBA00004571"/>
    </source>
</evidence>
<evidence type="ECO:0000313" key="14">
    <source>
        <dbReference type="Proteomes" id="UP000460317"/>
    </source>
</evidence>
<evidence type="ECO:0000256" key="4">
    <source>
        <dbReference type="ARBA" id="ARBA00022692"/>
    </source>
</evidence>
<evidence type="ECO:0000259" key="11">
    <source>
        <dbReference type="Pfam" id="PF07715"/>
    </source>
</evidence>
<keyword evidence="2" id="KW-0813">Transport</keyword>